<feature type="region of interest" description="Disordered" evidence="10">
    <location>
        <begin position="22"/>
        <end position="104"/>
    </location>
</feature>
<evidence type="ECO:0000256" key="7">
    <source>
        <dbReference type="ARBA" id="ARBA00034139"/>
    </source>
</evidence>
<feature type="compositionally biased region" description="Basic and acidic residues" evidence="10">
    <location>
        <begin position="34"/>
        <end position="56"/>
    </location>
</feature>
<dbReference type="PROSITE" id="PS50005">
    <property type="entry name" value="TPR"/>
    <property type="match status" value="1"/>
</dbReference>
<keyword evidence="5" id="KW-0206">Cytoskeleton</keyword>
<keyword evidence="2" id="KW-0963">Cytoplasm</keyword>
<dbReference type="PANTHER" id="PTHR23040">
    <property type="match status" value="1"/>
</dbReference>
<evidence type="ECO:0000313" key="12">
    <source>
        <dbReference type="Proteomes" id="UP001152798"/>
    </source>
</evidence>
<evidence type="ECO:0000256" key="5">
    <source>
        <dbReference type="ARBA" id="ARBA00023212"/>
    </source>
</evidence>
<evidence type="ECO:0000256" key="6">
    <source>
        <dbReference type="ARBA" id="ARBA00023273"/>
    </source>
</evidence>
<dbReference type="InterPro" id="IPR040111">
    <property type="entry name" value="ODAD4"/>
</dbReference>
<organism evidence="11 12">
    <name type="scientific">Nezara viridula</name>
    <name type="common">Southern green stink bug</name>
    <name type="synonym">Cimex viridulus</name>
    <dbReference type="NCBI Taxonomy" id="85310"/>
    <lineage>
        <taxon>Eukaryota</taxon>
        <taxon>Metazoa</taxon>
        <taxon>Ecdysozoa</taxon>
        <taxon>Arthropoda</taxon>
        <taxon>Hexapoda</taxon>
        <taxon>Insecta</taxon>
        <taxon>Pterygota</taxon>
        <taxon>Neoptera</taxon>
        <taxon>Paraneoptera</taxon>
        <taxon>Hemiptera</taxon>
        <taxon>Heteroptera</taxon>
        <taxon>Panheteroptera</taxon>
        <taxon>Pentatomomorpha</taxon>
        <taxon>Pentatomoidea</taxon>
        <taxon>Pentatomidae</taxon>
        <taxon>Pentatominae</taxon>
        <taxon>Nezara</taxon>
    </lineage>
</organism>
<keyword evidence="4 9" id="KW-0802">TPR repeat</keyword>
<dbReference type="PANTHER" id="PTHR23040:SF1">
    <property type="entry name" value="OUTER DYNEIN ARM-DOCKING COMPLEX SUBUNIT 4"/>
    <property type="match status" value="1"/>
</dbReference>
<keyword evidence="12" id="KW-1185">Reference proteome</keyword>
<evidence type="ECO:0000256" key="3">
    <source>
        <dbReference type="ARBA" id="ARBA00022737"/>
    </source>
</evidence>
<evidence type="ECO:0000256" key="8">
    <source>
        <dbReference type="ARBA" id="ARBA00034143"/>
    </source>
</evidence>
<dbReference type="Gene3D" id="1.25.40.10">
    <property type="entry name" value="Tetratricopeptide repeat domain"/>
    <property type="match status" value="1"/>
</dbReference>
<dbReference type="SUPFAM" id="SSF48452">
    <property type="entry name" value="TPR-like"/>
    <property type="match status" value="1"/>
</dbReference>
<name>A0A9P0MIF4_NEZVI</name>
<dbReference type="AlphaFoldDB" id="A0A9P0MIF4"/>
<feature type="repeat" description="TPR" evidence="9">
    <location>
        <begin position="142"/>
        <end position="175"/>
    </location>
</feature>
<proteinExistence type="predicted"/>
<dbReference type="InterPro" id="IPR019734">
    <property type="entry name" value="TPR_rpt"/>
</dbReference>
<dbReference type="SMART" id="SM00028">
    <property type="entry name" value="TPR"/>
    <property type="match status" value="1"/>
</dbReference>
<keyword evidence="3" id="KW-0677">Repeat</keyword>
<dbReference type="Proteomes" id="UP001152798">
    <property type="component" value="Chromosome 3"/>
</dbReference>
<protein>
    <recommendedName>
        <fullName evidence="7">Outer dynein arm-docking complex subunit 4</fullName>
    </recommendedName>
    <alternativeName>
        <fullName evidence="8">Tetratricopeptide repeat protein 25</fullName>
    </alternativeName>
</protein>
<reference evidence="11" key="1">
    <citation type="submission" date="2022-01" db="EMBL/GenBank/DDBJ databases">
        <authorList>
            <person name="King R."/>
        </authorList>
    </citation>
    <scope>NUCLEOTIDE SEQUENCE</scope>
</reference>
<keyword evidence="6" id="KW-0966">Cell projection</keyword>
<evidence type="ECO:0000256" key="1">
    <source>
        <dbReference type="ARBA" id="ARBA00004430"/>
    </source>
</evidence>
<gene>
    <name evidence="11" type="ORF">NEZAVI_LOCUS6281</name>
</gene>
<evidence type="ECO:0000313" key="11">
    <source>
        <dbReference type="EMBL" id="CAH1396160.1"/>
    </source>
</evidence>
<dbReference type="GO" id="GO:0005930">
    <property type="term" value="C:axoneme"/>
    <property type="evidence" value="ECO:0007669"/>
    <property type="project" value="UniProtKB-SubCell"/>
</dbReference>
<comment type="subcellular location">
    <subcellularLocation>
        <location evidence="1">Cytoplasm</location>
        <location evidence="1">Cytoskeleton</location>
        <location evidence="1">Cilium axoneme</location>
    </subcellularLocation>
</comment>
<evidence type="ECO:0000256" key="2">
    <source>
        <dbReference type="ARBA" id="ARBA00022490"/>
    </source>
</evidence>
<feature type="compositionally biased region" description="Basic and acidic residues" evidence="10">
    <location>
        <begin position="75"/>
        <end position="86"/>
    </location>
</feature>
<sequence>MSLANLARVARDTELIQSYLRVADEPEQQPPPEPKQRKDSVATRPKEYQSRYEHGKQAWSLTKELKLKKRPRRRKQEELYTDKDRAAAVNMGSRSAPDIKQSLKMKKKEERSKALQIPEETKPGNLLAQAGFEVRARRYDLAFALLQKAESLYHLGKFEEALVYFHRGLKLRPDMSGFRLGVAKATEAIKNIIGSNSRAFEGTPESLGKLLKGLNTVDDVVKAAEAKKVKPKSNILGHLQEDKEYLERVLKEKSDIINLKEGFALNEMELYAREVLDYLGNRGEFWRQQKPKGMG</sequence>
<dbReference type="InterPro" id="IPR011990">
    <property type="entry name" value="TPR-like_helical_dom_sf"/>
</dbReference>
<evidence type="ECO:0000256" key="4">
    <source>
        <dbReference type="ARBA" id="ARBA00022803"/>
    </source>
</evidence>
<dbReference type="OrthoDB" id="245563at2759"/>
<evidence type="ECO:0000256" key="9">
    <source>
        <dbReference type="PROSITE-ProRule" id="PRU00339"/>
    </source>
</evidence>
<accession>A0A9P0MIF4</accession>
<dbReference type="EMBL" id="OV725079">
    <property type="protein sequence ID" value="CAH1396160.1"/>
    <property type="molecule type" value="Genomic_DNA"/>
</dbReference>
<evidence type="ECO:0000256" key="10">
    <source>
        <dbReference type="SAM" id="MobiDB-lite"/>
    </source>
</evidence>